<keyword evidence="3" id="KW-1185">Reference proteome</keyword>
<evidence type="ECO:0000313" key="4">
    <source>
        <dbReference type="WBParaSite" id="SBAD_0001217101-mRNA-1"/>
    </source>
</evidence>
<dbReference type="WBParaSite" id="SBAD_0001217101-mRNA-1">
    <property type="protein sequence ID" value="SBAD_0001217101-mRNA-1"/>
    <property type="gene ID" value="SBAD_0001217101"/>
</dbReference>
<name>A0A183J7D1_9BILA</name>
<feature type="region of interest" description="Disordered" evidence="1">
    <location>
        <begin position="358"/>
        <end position="394"/>
    </location>
</feature>
<evidence type="ECO:0000256" key="1">
    <source>
        <dbReference type="SAM" id="MobiDB-lite"/>
    </source>
</evidence>
<evidence type="ECO:0000313" key="2">
    <source>
        <dbReference type="EMBL" id="VDP42907.1"/>
    </source>
</evidence>
<protein>
    <submittedName>
        <fullName evidence="4">RRM domain-containing protein</fullName>
    </submittedName>
</protein>
<dbReference type="OrthoDB" id="308383at2759"/>
<sequence>MCIGRAMFHNADSARLCLTRYNGTSIMGDIVTAFLDTYGRKVKEIYQERIKKRPDDMGDNESKECAESEVITGANSQTGAYPPTGTTAPSTSGVCSPASVSTNGTCSSAAACATVSATIPEDPTTSGLQFSSPFPLSPAMVGLPPLAALPSVILPFASNLPPPTMPTFAAAAAAAASALSWTAARPPNFWPPFVQNRWPVAGTNLAAARCTYNLPPVQPPPTMASIMANMSVPPPGFPVIQPSRNVDKQSCAFSSSVAPHPDISNCQKLRPGFQLASESTSLQGFGCSLFQTANKELLDDNNVVKKSSPSDHEPSTSMNNTKDLTNNQASWKSTSIGQKKIDSHRFRCEVKYPKYDDPQPSGIIGENLGKSQRHGRWSSRRSKRCRRSRARWRDEERRRKIVTDSFRYDVEEDIGHRQKSTECSEIRRHRSPDRRNVGSGVLATGAVAANDFSEGINAVIENSPTLRLNAVEATHGSDDPSASMLAAHGNVRTTSTNFAADSVRCASSTPGIRQTSSPVSSLDSRIQSILKDESCTLVKVVKRLTEIGSATTAHSKSSVVNSSDCIPSCYACDDEMSLSSGDSRPDSANAGKTTSVSSLIEGVAVTPPPPPPPPLPPSVPVPSMYSTPPFDASPCSYNAVPNMMCMQPGAMWSPKTFPAPPAVMPFPVMPISCTSVERLVEMVLFLLLVNKVIYASFCSVAD</sequence>
<feature type="region of interest" description="Disordered" evidence="1">
    <location>
        <begin position="303"/>
        <end position="336"/>
    </location>
</feature>
<proteinExistence type="predicted"/>
<organism evidence="4">
    <name type="scientific">Soboliphyme baturini</name>
    <dbReference type="NCBI Taxonomy" id="241478"/>
    <lineage>
        <taxon>Eukaryota</taxon>
        <taxon>Metazoa</taxon>
        <taxon>Ecdysozoa</taxon>
        <taxon>Nematoda</taxon>
        <taxon>Enoplea</taxon>
        <taxon>Dorylaimia</taxon>
        <taxon>Dioctophymatida</taxon>
        <taxon>Dioctophymatoidea</taxon>
        <taxon>Soboliphymatidae</taxon>
        <taxon>Soboliphyme</taxon>
    </lineage>
</organism>
<gene>
    <name evidence="2" type="ORF">SBAD_LOCUS11779</name>
</gene>
<dbReference type="EMBL" id="UZAM01016367">
    <property type="protein sequence ID" value="VDP42907.1"/>
    <property type="molecule type" value="Genomic_DNA"/>
</dbReference>
<dbReference type="AlphaFoldDB" id="A0A183J7D1"/>
<dbReference type="Proteomes" id="UP000270296">
    <property type="component" value="Unassembled WGS sequence"/>
</dbReference>
<feature type="compositionally biased region" description="Polar residues" evidence="1">
    <location>
        <begin position="315"/>
        <end position="336"/>
    </location>
</feature>
<reference evidence="2 3" key="2">
    <citation type="submission" date="2018-11" db="EMBL/GenBank/DDBJ databases">
        <authorList>
            <consortium name="Pathogen Informatics"/>
        </authorList>
    </citation>
    <scope>NUCLEOTIDE SEQUENCE [LARGE SCALE GENOMIC DNA]</scope>
</reference>
<accession>A0A183J7D1</accession>
<feature type="compositionally biased region" description="Basic residues" evidence="1">
    <location>
        <begin position="371"/>
        <end position="390"/>
    </location>
</feature>
<evidence type="ECO:0000313" key="3">
    <source>
        <dbReference type="Proteomes" id="UP000270296"/>
    </source>
</evidence>
<reference evidence="4" key="1">
    <citation type="submission" date="2016-06" db="UniProtKB">
        <authorList>
            <consortium name="WormBaseParasite"/>
        </authorList>
    </citation>
    <scope>IDENTIFICATION</scope>
</reference>